<feature type="compositionally biased region" description="Pro residues" evidence="11">
    <location>
        <begin position="104"/>
        <end position="120"/>
    </location>
</feature>
<evidence type="ECO:0000256" key="1">
    <source>
        <dbReference type="ARBA" id="ARBA00004383"/>
    </source>
</evidence>
<dbReference type="PROSITE" id="PS52015">
    <property type="entry name" value="TONB_CTD"/>
    <property type="match status" value="1"/>
</dbReference>
<reference evidence="14" key="1">
    <citation type="journal article" date="2019" name="Int. J. Syst. Evol. Microbiol.">
        <title>The Global Catalogue of Microorganisms (GCM) 10K type strain sequencing project: providing services to taxonomists for standard genome sequencing and annotation.</title>
        <authorList>
            <consortium name="The Broad Institute Genomics Platform"/>
            <consortium name="The Broad Institute Genome Sequencing Center for Infectious Disease"/>
            <person name="Wu L."/>
            <person name="Ma J."/>
        </authorList>
    </citation>
    <scope>NUCLEOTIDE SEQUENCE [LARGE SCALE GENOMIC DNA]</scope>
    <source>
        <strain evidence="14">KACC 11407</strain>
    </source>
</reference>
<keyword evidence="8 10" id="KW-1133">Transmembrane helix</keyword>
<dbReference type="PANTHER" id="PTHR33446">
    <property type="entry name" value="PROTEIN TONB-RELATED"/>
    <property type="match status" value="1"/>
</dbReference>
<keyword evidence="4 10" id="KW-1003">Cell membrane</keyword>
<protein>
    <recommendedName>
        <fullName evidence="10">Protein TonB</fullName>
    </recommendedName>
</protein>
<dbReference type="Proteomes" id="UP001596036">
    <property type="component" value="Unassembled WGS sequence"/>
</dbReference>
<evidence type="ECO:0000256" key="7">
    <source>
        <dbReference type="ARBA" id="ARBA00022927"/>
    </source>
</evidence>
<comment type="function">
    <text evidence="10">Interacts with outer membrane receptor proteins that carry out high-affinity binding and energy dependent uptake into the periplasmic space of specific substrates. It could act to transduce energy from the cytoplasmic membrane to specific energy-requiring processes in the outer membrane, resulting in the release into the periplasm of ligands bound by these outer membrane proteins.</text>
</comment>
<evidence type="ECO:0000256" key="6">
    <source>
        <dbReference type="ARBA" id="ARBA00022692"/>
    </source>
</evidence>
<evidence type="ECO:0000256" key="9">
    <source>
        <dbReference type="ARBA" id="ARBA00023136"/>
    </source>
</evidence>
<dbReference type="NCBIfam" id="TIGR01352">
    <property type="entry name" value="tonB_Cterm"/>
    <property type="match status" value="1"/>
</dbReference>
<dbReference type="Gene3D" id="3.30.1150.10">
    <property type="match status" value="1"/>
</dbReference>
<keyword evidence="14" id="KW-1185">Reference proteome</keyword>
<comment type="subcellular location">
    <subcellularLocation>
        <location evidence="1 10">Cell inner membrane</location>
        <topology evidence="1 10">Single-pass membrane protein</topology>
        <orientation evidence="1 10">Periplasmic side</orientation>
    </subcellularLocation>
</comment>
<keyword evidence="5 10" id="KW-0997">Cell inner membrane</keyword>
<dbReference type="SUPFAM" id="SSF74653">
    <property type="entry name" value="TolA/TonB C-terminal domain"/>
    <property type="match status" value="1"/>
</dbReference>
<keyword evidence="10" id="KW-0735">Signal-anchor</keyword>
<dbReference type="Pfam" id="PF03544">
    <property type="entry name" value="TonB_C"/>
    <property type="match status" value="1"/>
</dbReference>
<evidence type="ECO:0000256" key="3">
    <source>
        <dbReference type="ARBA" id="ARBA00022448"/>
    </source>
</evidence>
<dbReference type="EMBL" id="JBHSNM010000001">
    <property type="protein sequence ID" value="MFC5568823.1"/>
    <property type="molecule type" value="Genomic_DNA"/>
</dbReference>
<gene>
    <name evidence="13" type="ORF">ACFPN1_01925</name>
</gene>
<comment type="caution">
    <text evidence="13">The sequence shown here is derived from an EMBL/GenBank/DDBJ whole genome shotgun (WGS) entry which is preliminary data.</text>
</comment>
<evidence type="ECO:0000256" key="5">
    <source>
        <dbReference type="ARBA" id="ARBA00022519"/>
    </source>
</evidence>
<dbReference type="InterPro" id="IPR037682">
    <property type="entry name" value="TonB_C"/>
</dbReference>
<name>A0ABW0SIG8_9GAMM</name>
<feature type="region of interest" description="Disordered" evidence="11">
    <location>
        <begin position="64"/>
        <end position="137"/>
    </location>
</feature>
<feature type="domain" description="TonB C-terminal" evidence="12">
    <location>
        <begin position="123"/>
        <end position="212"/>
    </location>
</feature>
<evidence type="ECO:0000256" key="11">
    <source>
        <dbReference type="SAM" id="MobiDB-lite"/>
    </source>
</evidence>
<proteinExistence type="inferred from homology"/>
<dbReference type="PANTHER" id="PTHR33446:SF2">
    <property type="entry name" value="PROTEIN TONB"/>
    <property type="match status" value="1"/>
</dbReference>
<keyword evidence="3 10" id="KW-0813">Transport</keyword>
<evidence type="ECO:0000259" key="12">
    <source>
        <dbReference type="PROSITE" id="PS52015"/>
    </source>
</evidence>
<dbReference type="InterPro" id="IPR003538">
    <property type="entry name" value="TonB"/>
</dbReference>
<organism evidence="13 14">
    <name type="scientific">Lysobacter yangpyeongensis</name>
    <dbReference type="NCBI Taxonomy" id="346182"/>
    <lineage>
        <taxon>Bacteria</taxon>
        <taxon>Pseudomonadati</taxon>
        <taxon>Pseudomonadota</taxon>
        <taxon>Gammaproteobacteria</taxon>
        <taxon>Lysobacterales</taxon>
        <taxon>Lysobacteraceae</taxon>
        <taxon>Lysobacter</taxon>
    </lineage>
</organism>
<dbReference type="RefSeq" id="WP_386752513.1">
    <property type="nucleotide sequence ID" value="NZ_JBHSNM010000001.1"/>
</dbReference>
<dbReference type="InterPro" id="IPR051045">
    <property type="entry name" value="TonB-dependent_transducer"/>
</dbReference>
<evidence type="ECO:0000313" key="14">
    <source>
        <dbReference type="Proteomes" id="UP001596036"/>
    </source>
</evidence>
<evidence type="ECO:0000256" key="10">
    <source>
        <dbReference type="RuleBase" id="RU362123"/>
    </source>
</evidence>
<comment type="similarity">
    <text evidence="2 10">Belongs to the TonB family.</text>
</comment>
<evidence type="ECO:0000256" key="4">
    <source>
        <dbReference type="ARBA" id="ARBA00022475"/>
    </source>
</evidence>
<keyword evidence="7 10" id="KW-0653">Protein transport</keyword>
<keyword evidence="6 10" id="KW-0812">Transmembrane</keyword>
<evidence type="ECO:0000256" key="8">
    <source>
        <dbReference type="ARBA" id="ARBA00022989"/>
    </source>
</evidence>
<feature type="transmembrane region" description="Helical" evidence="10">
    <location>
        <begin position="26"/>
        <end position="45"/>
    </location>
</feature>
<dbReference type="PRINTS" id="PR01374">
    <property type="entry name" value="TONBPROTEIN"/>
</dbReference>
<sequence>MTNSSAASRPPQRSFDFSAWLPSWRALLWMLGAFVLGLILFLLVWRGGDNDFYRAGPVAPPTAANPEYTPLPAPVAGESEDVSHVPPPAAADDEAGRPRLVETAPPPPPPAAPMPPPRPAAPVATSQPQPISSPAPTYPARALRNGEQGTVMVSVDIGPDGIPTSIDVARSSGSRQLDRAAVDAVRRWRFRPAMTDGRPTSGRVQIPITFRN</sequence>
<keyword evidence="9 10" id="KW-0472">Membrane</keyword>
<accession>A0ABW0SIG8</accession>
<dbReference type="InterPro" id="IPR006260">
    <property type="entry name" value="TonB/TolA_C"/>
</dbReference>
<evidence type="ECO:0000256" key="2">
    <source>
        <dbReference type="ARBA" id="ARBA00006555"/>
    </source>
</evidence>
<evidence type="ECO:0000313" key="13">
    <source>
        <dbReference type="EMBL" id="MFC5568823.1"/>
    </source>
</evidence>